<reference evidence="2" key="1">
    <citation type="submission" date="2016-10" db="EMBL/GenBank/DDBJ databases">
        <authorList>
            <person name="Varghese N."/>
            <person name="Submissions S."/>
        </authorList>
    </citation>
    <scope>NUCLEOTIDE SEQUENCE [LARGE SCALE GENOMIC DNA]</scope>
    <source>
        <strain evidence="2">UNC267MFSha1.1M11</strain>
    </source>
</reference>
<accession>A0A1G4WLP8</accession>
<proteinExistence type="predicted"/>
<dbReference type="RefSeq" id="WP_090359575.1">
    <property type="nucleotide sequence ID" value="NZ_FMUB01000007.1"/>
</dbReference>
<evidence type="ECO:0000313" key="2">
    <source>
        <dbReference type="Proteomes" id="UP000199707"/>
    </source>
</evidence>
<dbReference type="EMBL" id="FMUB01000007">
    <property type="protein sequence ID" value="SCX24773.1"/>
    <property type="molecule type" value="Genomic_DNA"/>
</dbReference>
<sequence length="213" mass="23623">MSLEPLHEEVQGYRDQAGRISEEFSRVHAEVEADPSLTATGRRERLEPLHAEVTEQIGALHAREKAAVKAEKEKLERRVFGLSPSASSDPAKVVSFRDAQARARELEDSDDAAELYESAKRSGDNILAAAVLEKALVRGWSKIKGDYLERNSTTRDDLDDLTALAKYGDNALFNTAHYMPPSLNLPYSAGMPSVPPLNSIREPQRPSLPAWMR</sequence>
<dbReference type="Proteomes" id="UP000199707">
    <property type="component" value="Unassembled WGS sequence"/>
</dbReference>
<organism evidence="1 2">
    <name type="scientific">Mycolicibacterium fluoranthenivorans</name>
    <dbReference type="NCBI Taxonomy" id="258505"/>
    <lineage>
        <taxon>Bacteria</taxon>
        <taxon>Bacillati</taxon>
        <taxon>Actinomycetota</taxon>
        <taxon>Actinomycetes</taxon>
        <taxon>Mycobacteriales</taxon>
        <taxon>Mycobacteriaceae</taxon>
        <taxon>Mycolicibacterium</taxon>
    </lineage>
</organism>
<gene>
    <name evidence="1" type="ORF">SAMN02799620_03775</name>
</gene>
<name>A0A1G4WLP8_9MYCO</name>
<protein>
    <submittedName>
        <fullName evidence="1">Uncharacterized protein</fullName>
    </submittedName>
</protein>
<dbReference type="AlphaFoldDB" id="A0A1G4WLP8"/>
<dbReference type="STRING" id="1502745.SAMN02799620_03775"/>
<evidence type="ECO:0000313" key="1">
    <source>
        <dbReference type="EMBL" id="SCX24773.1"/>
    </source>
</evidence>